<comment type="caution">
    <text evidence="2">The sequence shown here is derived from an EMBL/GenBank/DDBJ whole genome shotgun (WGS) entry which is preliminary data.</text>
</comment>
<dbReference type="SUPFAM" id="SSF55729">
    <property type="entry name" value="Acyl-CoA N-acyltransferases (Nat)"/>
    <property type="match status" value="1"/>
</dbReference>
<dbReference type="PROSITE" id="PS51186">
    <property type="entry name" value="GNAT"/>
    <property type="match status" value="1"/>
</dbReference>
<reference evidence="2 3" key="1">
    <citation type="journal article" date="2024" name="Chem. Sci.">
        <title>Discovery of megapolipeptins by genome mining of a Burkholderiales bacteria collection.</title>
        <authorList>
            <person name="Paulo B.S."/>
            <person name="Recchia M.J.J."/>
            <person name="Lee S."/>
            <person name="Fergusson C.H."/>
            <person name="Romanowski S.B."/>
            <person name="Hernandez A."/>
            <person name="Krull N."/>
            <person name="Liu D.Y."/>
            <person name="Cavanagh H."/>
            <person name="Bos A."/>
            <person name="Gray C.A."/>
            <person name="Murphy B.T."/>
            <person name="Linington R.G."/>
            <person name="Eustaquio A.S."/>
        </authorList>
    </citation>
    <scope>NUCLEOTIDE SEQUENCE [LARGE SCALE GENOMIC DNA]</scope>
    <source>
        <strain evidence="2 3">RL21-008-BIB-B</strain>
    </source>
</reference>
<dbReference type="EMBL" id="JAQQFR010000009">
    <property type="protein sequence ID" value="MFL9879693.1"/>
    <property type="molecule type" value="Genomic_DNA"/>
</dbReference>
<proteinExistence type="predicted"/>
<evidence type="ECO:0000259" key="1">
    <source>
        <dbReference type="PROSITE" id="PS51186"/>
    </source>
</evidence>
<dbReference type="Pfam" id="PF13302">
    <property type="entry name" value="Acetyltransf_3"/>
    <property type="match status" value="1"/>
</dbReference>
<dbReference type="InterPro" id="IPR016181">
    <property type="entry name" value="Acyl_CoA_acyltransferase"/>
</dbReference>
<name>A0ABW8ZBE5_9BURK</name>
<dbReference type="PANTHER" id="PTHR43441:SF2">
    <property type="entry name" value="FAMILY ACETYLTRANSFERASE, PUTATIVE (AFU_ORTHOLOGUE AFUA_7G00850)-RELATED"/>
    <property type="match status" value="1"/>
</dbReference>
<feature type="domain" description="N-acetyltransferase" evidence="1">
    <location>
        <begin position="52"/>
        <end position="198"/>
    </location>
</feature>
<dbReference type="InterPro" id="IPR051908">
    <property type="entry name" value="Ribosomal_N-acetyltransferase"/>
</dbReference>
<evidence type="ECO:0000313" key="2">
    <source>
        <dbReference type="EMBL" id="MFL9879693.1"/>
    </source>
</evidence>
<organism evidence="2 3">
    <name type="scientific">Herbaspirillum rhizosphaerae</name>
    <dbReference type="NCBI Taxonomy" id="346179"/>
    <lineage>
        <taxon>Bacteria</taxon>
        <taxon>Pseudomonadati</taxon>
        <taxon>Pseudomonadota</taxon>
        <taxon>Betaproteobacteria</taxon>
        <taxon>Burkholderiales</taxon>
        <taxon>Oxalobacteraceae</taxon>
        <taxon>Herbaspirillum</taxon>
    </lineage>
</organism>
<dbReference type="InterPro" id="IPR000182">
    <property type="entry name" value="GNAT_dom"/>
</dbReference>
<sequence length="254" mass="28722">MTTSTALHACNEFGQPVGLPLIDWTPRQLPPSVPMVGRYCRVEPIKAELHAEQLFEANGDDAGGKNFTYLFANPPSSFAEYREWVEKMSVSKDPMMHAIVDLESDRAVGVASFMRMDPNFGTIEVGNINFSPRLQRTRAATEAMFLMMRRAFDELGYRRYEWKCDSLNAPSRAAALRYGFTFEGIFRKAVVYKNRSRDTAWFSITDSEWPQVKSAFEHWLDPENFDAQGTQRDSLGTLMARHRQAGSGAEKAAA</sequence>
<accession>A0ABW8ZBE5</accession>
<keyword evidence="3" id="KW-1185">Reference proteome</keyword>
<dbReference type="RefSeq" id="WP_408168790.1">
    <property type="nucleotide sequence ID" value="NZ_JAQQFR010000009.1"/>
</dbReference>
<evidence type="ECO:0000313" key="3">
    <source>
        <dbReference type="Proteomes" id="UP001629214"/>
    </source>
</evidence>
<dbReference type="PANTHER" id="PTHR43441">
    <property type="entry name" value="RIBOSOMAL-PROTEIN-SERINE ACETYLTRANSFERASE"/>
    <property type="match status" value="1"/>
</dbReference>
<gene>
    <name evidence="2" type="ORF">PQR63_14935</name>
</gene>
<protein>
    <submittedName>
        <fullName evidence="2">GNAT family protein</fullName>
    </submittedName>
</protein>
<dbReference type="Proteomes" id="UP001629214">
    <property type="component" value="Unassembled WGS sequence"/>
</dbReference>
<dbReference type="Gene3D" id="3.40.630.30">
    <property type="match status" value="1"/>
</dbReference>